<proteinExistence type="predicted"/>
<gene>
    <name evidence="1" type="ORF">NIES2135_64380</name>
</gene>
<geneLocation type="plasmid" evidence="1">
    <name>plasmid2</name>
</geneLocation>
<accession>A0A1Z4JS19</accession>
<protein>
    <recommendedName>
        <fullName evidence="3">RAMP superfamily protein</fullName>
    </recommendedName>
</protein>
<organism evidence="1 2">
    <name type="scientific">Leptolyngbya boryana NIES-2135</name>
    <dbReference type="NCBI Taxonomy" id="1973484"/>
    <lineage>
        <taxon>Bacteria</taxon>
        <taxon>Bacillati</taxon>
        <taxon>Cyanobacteriota</taxon>
        <taxon>Cyanophyceae</taxon>
        <taxon>Leptolyngbyales</taxon>
        <taxon>Leptolyngbyaceae</taxon>
        <taxon>Leptolyngbya group</taxon>
        <taxon>Leptolyngbya</taxon>
    </lineage>
</organism>
<reference evidence="1 2" key="1">
    <citation type="submission" date="2017-06" db="EMBL/GenBank/DDBJ databases">
        <title>Genome sequencing of cyanobaciteial culture collection at National Institute for Environmental Studies (NIES).</title>
        <authorList>
            <person name="Hirose Y."/>
            <person name="Shimura Y."/>
            <person name="Fujisawa T."/>
            <person name="Nakamura Y."/>
            <person name="Kawachi M."/>
        </authorList>
    </citation>
    <scope>NUCLEOTIDE SEQUENCE [LARGE SCALE GENOMIC DNA]</scope>
    <source>
        <strain evidence="1 2">NIES-2135</strain>
        <plasmid evidence="2">Plasmid Plasmid2 dna</plasmid>
    </source>
</reference>
<dbReference type="EMBL" id="AP018205">
    <property type="protein sequence ID" value="BAY59561.1"/>
    <property type="molecule type" value="Genomic_DNA"/>
</dbReference>
<dbReference type="AlphaFoldDB" id="A0A1Z4JS19"/>
<dbReference type="Proteomes" id="UP000217895">
    <property type="component" value="Plasmid Plasmid2 dna"/>
</dbReference>
<sequence>MPDSDYVPLMFQAQVQGRSLIHQVKDLKKEAERLAVRKETLRQQAYDWAEQWQESCDVDTVPNFGNDVRKSKEYIFTWRMVTNSGQDEGVIRPVIGERGWAYFPGSSMKGAFLRACRQLHPDRVNRYCGGSAQEGEVHPGILRFHGGYPKDGAWLKNSMVDIVHPQANWQVSGSKLSHETPKVLISLHQPTFVFGISSTEPVLESEWTEIWKIWEKALERGIGSRVSAGYGQVKTHGESKLISVGLSGQGIASRRLDLEGEFRPNGFKAALRGHTHRLFHGITDHKTVNHLIKQLWGGIGKGESATVGLLGVAFSAPELELDEWVAAGNPNNHVPVYETGDAILNVLVMKDGLRQEQRDELKNFVIRLVKFSMLLGGFGRSWRRSDHRLFLPRYKRQMIGCHWTFTKPSRKLYIPVSDDKLVSITRFLDLFYQKAQEFSWLNEIENRKTPDHSCREAWCKDNVQVWGRIADGEEDSIAIKWLHQDYKRGSSIKQSELTGSMKQIGRLWHRMYPRYLKRGEEWIETQEYIELLTIFPNRSGDKDEIQKTANFLKFLQDFTDFKQLW</sequence>
<keyword evidence="2" id="KW-1185">Reference proteome</keyword>
<name>A0A1Z4JS19_LEPBY</name>
<keyword evidence="1" id="KW-0614">Plasmid</keyword>
<evidence type="ECO:0000313" key="1">
    <source>
        <dbReference type="EMBL" id="BAY59561.1"/>
    </source>
</evidence>
<evidence type="ECO:0000313" key="2">
    <source>
        <dbReference type="Proteomes" id="UP000217895"/>
    </source>
</evidence>
<evidence type="ECO:0008006" key="3">
    <source>
        <dbReference type="Google" id="ProtNLM"/>
    </source>
</evidence>